<gene>
    <name evidence="4" type="ORF">SCARUB_01462</name>
</gene>
<dbReference type="Gene3D" id="3.30.450.40">
    <property type="match status" value="1"/>
</dbReference>
<feature type="domain" description="GGDEF" evidence="3">
    <location>
        <begin position="189"/>
        <end position="332"/>
    </location>
</feature>
<dbReference type="PATRIC" id="fig|1872076.5.peg.1696"/>
<dbReference type="InterPro" id="IPR029787">
    <property type="entry name" value="Nucleotide_cyclase"/>
</dbReference>
<dbReference type="Pfam" id="PF13185">
    <property type="entry name" value="GAF_2"/>
    <property type="match status" value="1"/>
</dbReference>
<evidence type="ECO:0000259" key="3">
    <source>
        <dbReference type="PROSITE" id="PS50887"/>
    </source>
</evidence>
<comment type="caution">
    <text evidence="4">The sequence shown here is derived from an EMBL/GenBank/DDBJ whole genome shotgun (WGS) entry which is preliminary data.</text>
</comment>
<protein>
    <recommendedName>
        <fullName evidence="1">diguanylate cyclase</fullName>
        <ecNumber evidence="1">2.7.7.65</ecNumber>
    </recommendedName>
</protein>
<dbReference type="InterPro" id="IPR043128">
    <property type="entry name" value="Rev_trsase/Diguanyl_cyclase"/>
</dbReference>
<dbReference type="PROSITE" id="PS50887">
    <property type="entry name" value="GGDEF"/>
    <property type="match status" value="1"/>
</dbReference>
<dbReference type="EMBL" id="MAYW01000029">
    <property type="protein sequence ID" value="ODS33425.1"/>
    <property type="molecule type" value="Genomic_DNA"/>
</dbReference>
<dbReference type="SMART" id="SM00267">
    <property type="entry name" value="GGDEF"/>
    <property type="match status" value="1"/>
</dbReference>
<reference evidence="4 5" key="1">
    <citation type="submission" date="2016-07" db="EMBL/GenBank/DDBJ databases">
        <title>Draft genome of Scalindua rubra, obtained from a brine-seawater interface in the Red Sea, sheds light on salt adaptation in anammox bacteria.</title>
        <authorList>
            <person name="Speth D.R."/>
            <person name="Lagkouvardos I."/>
            <person name="Wang Y."/>
            <person name="Qian P.-Y."/>
            <person name="Dutilh B.E."/>
            <person name="Jetten M.S."/>
        </authorList>
    </citation>
    <scope>NUCLEOTIDE SEQUENCE [LARGE SCALE GENOMIC DNA]</scope>
    <source>
        <strain evidence="4">BSI-1</strain>
    </source>
</reference>
<dbReference type="InterPro" id="IPR050469">
    <property type="entry name" value="Diguanylate_Cyclase"/>
</dbReference>
<dbReference type="InterPro" id="IPR029016">
    <property type="entry name" value="GAF-like_dom_sf"/>
</dbReference>
<accession>A0A1E3XCR0</accession>
<dbReference type="InterPro" id="IPR003018">
    <property type="entry name" value="GAF"/>
</dbReference>
<sequence length="367" mass="40963">MLKSVSNLEELTDLIVQASSDRVNAEKCSIMLLDENRQTLAVNKAKGFNGNQSEIKSTKVKLGEGIAGLVALKGESLLVTDVSKRKNYQSKYSIRYNSNSFISMPLKVKSDTIGVLNLTDKIDNHQFTERDLHSLSTFTSCASIAIKNALMFEELQNLSLTDELTGLYNRRHFYKCLENEMIRSGRFDRHFTLAILDIDNFKYYNDTYGHLAGDSILKQVSEILKTQTRGIDIVARYGGEEFAVIFPETQGTKNSITSTSSGLQFPERLRAAFESHSFLNISTGKKLNLTISGGVAIFPLDGKTTKDLISRADENLYHAKRNGRNKVYVGRIYPSKSDNSTQKNTTISRNSIQKLAARLTARKALSG</sequence>
<dbReference type="SMART" id="SM00065">
    <property type="entry name" value="GAF"/>
    <property type="match status" value="1"/>
</dbReference>
<dbReference type="AlphaFoldDB" id="A0A1E3XCR0"/>
<dbReference type="SUPFAM" id="SSF55073">
    <property type="entry name" value="Nucleotide cyclase"/>
    <property type="match status" value="1"/>
</dbReference>
<dbReference type="Proteomes" id="UP000094056">
    <property type="component" value="Unassembled WGS sequence"/>
</dbReference>
<name>A0A1E3XCR0_9BACT</name>
<proteinExistence type="predicted"/>
<evidence type="ECO:0000256" key="2">
    <source>
        <dbReference type="ARBA" id="ARBA00034247"/>
    </source>
</evidence>
<evidence type="ECO:0000313" key="4">
    <source>
        <dbReference type="EMBL" id="ODS33425.1"/>
    </source>
</evidence>
<dbReference type="GO" id="GO:0052621">
    <property type="term" value="F:diguanylate cyclase activity"/>
    <property type="evidence" value="ECO:0007669"/>
    <property type="project" value="UniProtKB-EC"/>
</dbReference>
<evidence type="ECO:0000256" key="1">
    <source>
        <dbReference type="ARBA" id="ARBA00012528"/>
    </source>
</evidence>
<dbReference type="FunFam" id="3.30.70.270:FF:000001">
    <property type="entry name" value="Diguanylate cyclase domain protein"/>
    <property type="match status" value="1"/>
</dbReference>
<dbReference type="GO" id="GO:0005886">
    <property type="term" value="C:plasma membrane"/>
    <property type="evidence" value="ECO:0007669"/>
    <property type="project" value="TreeGrafter"/>
</dbReference>
<dbReference type="PANTHER" id="PTHR45138:SF9">
    <property type="entry name" value="DIGUANYLATE CYCLASE DGCM-RELATED"/>
    <property type="match status" value="1"/>
</dbReference>
<dbReference type="Gene3D" id="3.30.70.270">
    <property type="match status" value="1"/>
</dbReference>
<comment type="catalytic activity">
    <reaction evidence="2">
        <text>2 GTP = 3',3'-c-di-GMP + 2 diphosphate</text>
        <dbReference type="Rhea" id="RHEA:24898"/>
        <dbReference type="ChEBI" id="CHEBI:33019"/>
        <dbReference type="ChEBI" id="CHEBI:37565"/>
        <dbReference type="ChEBI" id="CHEBI:58805"/>
        <dbReference type="EC" id="2.7.7.65"/>
    </reaction>
</comment>
<evidence type="ECO:0000313" key="5">
    <source>
        <dbReference type="Proteomes" id="UP000094056"/>
    </source>
</evidence>
<dbReference type="GO" id="GO:0043709">
    <property type="term" value="P:cell adhesion involved in single-species biofilm formation"/>
    <property type="evidence" value="ECO:0007669"/>
    <property type="project" value="TreeGrafter"/>
</dbReference>
<dbReference type="PANTHER" id="PTHR45138">
    <property type="entry name" value="REGULATORY COMPONENTS OF SENSORY TRANSDUCTION SYSTEM"/>
    <property type="match status" value="1"/>
</dbReference>
<dbReference type="SUPFAM" id="SSF55781">
    <property type="entry name" value="GAF domain-like"/>
    <property type="match status" value="1"/>
</dbReference>
<dbReference type="EC" id="2.7.7.65" evidence="1"/>
<dbReference type="InterPro" id="IPR000160">
    <property type="entry name" value="GGDEF_dom"/>
</dbReference>
<dbReference type="NCBIfam" id="TIGR00254">
    <property type="entry name" value="GGDEF"/>
    <property type="match status" value="1"/>
</dbReference>
<dbReference type="GO" id="GO:1902201">
    <property type="term" value="P:negative regulation of bacterial-type flagellum-dependent cell motility"/>
    <property type="evidence" value="ECO:0007669"/>
    <property type="project" value="TreeGrafter"/>
</dbReference>
<organism evidence="4 5">
    <name type="scientific">Candidatus Scalindua rubra</name>
    <dbReference type="NCBI Taxonomy" id="1872076"/>
    <lineage>
        <taxon>Bacteria</taxon>
        <taxon>Pseudomonadati</taxon>
        <taxon>Planctomycetota</taxon>
        <taxon>Candidatus Brocadiia</taxon>
        <taxon>Candidatus Brocadiales</taxon>
        <taxon>Candidatus Scalinduaceae</taxon>
        <taxon>Candidatus Scalindua</taxon>
    </lineage>
</organism>
<dbReference type="CDD" id="cd01949">
    <property type="entry name" value="GGDEF"/>
    <property type="match status" value="1"/>
</dbReference>
<dbReference type="Pfam" id="PF00990">
    <property type="entry name" value="GGDEF"/>
    <property type="match status" value="1"/>
</dbReference>